<name>A0A0R3U913_MESCO</name>
<proteinExistence type="predicted"/>
<evidence type="ECO:0000256" key="1">
    <source>
        <dbReference type="SAM" id="Coils"/>
    </source>
</evidence>
<sequence length="186" mass="20452">MVLYLLINCLLDYLPTDSELSTLASLKRSKIANCTDLVELAVAAQTAANFVNASANTKLREIVAQMLALKDRAVEVLEEAKRDAELHQAACNMVKKPGGIYYFYEKSSASGGGMVASIISPQEWGESCPHSAYVGAFQLQTDHSWRPLDVERSERVNEVEAIVQKMREHPSLPNAILDVCGNKDPQ</sequence>
<reference evidence="2 3" key="1">
    <citation type="submission" date="2018-10" db="EMBL/GenBank/DDBJ databases">
        <authorList>
            <consortium name="Pathogen Informatics"/>
        </authorList>
    </citation>
    <scope>NUCLEOTIDE SEQUENCE [LARGE SCALE GENOMIC DNA]</scope>
</reference>
<keyword evidence="3" id="KW-1185">Reference proteome</keyword>
<dbReference type="InterPro" id="IPR019534">
    <property type="entry name" value="DUF2452"/>
</dbReference>
<protein>
    <submittedName>
        <fullName evidence="2">Uncharacterized protein</fullName>
    </submittedName>
</protein>
<dbReference type="EMBL" id="UXSR01000765">
    <property type="protein sequence ID" value="VDD77399.1"/>
    <property type="molecule type" value="Genomic_DNA"/>
</dbReference>
<dbReference type="PANTHER" id="PTHR14553">
    <property type="entry name" value="UNCHARACTERIZED PROTEIN C1ORF50"/>
    <property type="match status" value="1"/>
</dbReference>
<dbReference type="AlphaFoldDB" id="A0A0R3U913"/>
<dbReference type="PANTHER" id="PTHR14553:SF1">
    <property type="entry name" value="SIMILAR TO CHROMOSOME 1 OPEN READING FRAME 50"/>
    <property type="match status" value="1"/>
</dbReference>
<dbReference type="Pfam" id="PF10504">
    <property type="entry name" value="DUF2452"/>
    <property type="match status" value="1"/>
</dbReference>
<accession>A0A0R3U913</accession>
<evidence type="ECO:0000313" key="3">
    <source>
        <dbReference type="Proteomes" id="UP000267029"/>
    </source>
</evidence>
<dbReference type="Proteomes" id="UP000267029">
    <property type="component" value="Unassembled WGS sequence"/>
</dbReference>
<keyword evidence="1" id="KW-0175">Coiled coil</keyword>
<dbReference type="OrthoDB" id="9995764at2759"/>
<feature type="coiled-coil region" evidence="1">
    <location>
        <begin position="63"/>
        <end position="90"/>
    </location>
</feature>
<organism evidence="2 3">
    <name type="scientific">Mesocestoides corti</name>
    <name type="common">Flatworm</name>
    <dbReference type="NCBI Taxonomy" id="53468"/>
    <lineage>
        <taxon>Eukaryota</taxon>
        <taxon>Metazoa</taxon>
        <taxon>Spiralia</taxon>
        <taxon>Lophotrochozoa</taxon>
        <taxon>Platyhelminthes</taxon>
        <taxon>Cestoda</taxon>
        <taxon>Eucestoda</taxon>
        <taxon>Cyclophyllidea</taxon>
        <taxon>Mesocestoididae</taxon>
        <taxon>Mesocestoides</taxon>
    </lineage>
</organism>
<evidence type="ECO:0000313" key="2">
    <source>
        <dbReference type="EMBL" id="VDD77399.1"/>
    </source>
</evidence>
<gene>
    <name evidence="2" type="ORF">MCOS_LOCUS3402</name>
</gene>